<keyword evidence="1" id="KW-0805">Transcription regulation</keyword>
<dbReference type="PROSITE" id="PS01081">
    <property type="entry name" value="HTH_TETR_1"/>
    <property type="match status" value="1"/>
</dbReference>
<dbReference type="InterPro" id="IPR023772">
    <property type="entry name" value="DNA-bd_HTH_TetR-type_CS"/>
</dbReference>
<dbReference type="GO" id="GO:0000976">
    <property type="term" value="F:transcription cis-regulatory region binding"/>
    <property type="evidence" value="ECO:0007669"/>
    <property type="project" value="TreeGrafter"/>
</dbReference>
<evidence type="ECO:0000256" key="4">
    <source>
        <dbReference type="PROSITE-ProRule" id="PRU00335"/>
    </source>
</evidence>
<evidence type="ECO:0000313" key="6">
    <source>
        <dbReference type="EMBL" id="TDP97924.1"/>
    </source>
</evidence>
<evidence type="ECO:0000313" key="7">
    <source>
        <dbReference type="Proteomes" id="UP000295444"/>
    </source>
</evidence>
<dbReference type="FunFam" id="1.10.10.60:FF:000141">
    <property type="entry name" value="TetR family transcriptional regulator"/>
    <property type="match status" value="1"/>
</dbReference>
<dbReference type="Gene3D" id="1.10.357.10">
    <property type="entry name" value="Tetracycline Repressor, domain 2"/>
    <property type="match status" value="1"/>
</dbReference>
<feature type="domain" description="HTH tetR-type" evidence="5">
    <location>
        <begin position="1"/>
        <end position="55"/>
    </location>
</feature>
<reference evidence="6 7" key="1">
    <citation type="submission" date="2019-03" db="EMBL/GenBank/DDBJ databases">
        <title>Genomic Encyclopedia of Type Strains, Phase IV (KMG-IV): sequencing the most valuable type-strain genomes for metagenomic binning, comparative biology and taxonomic classification.</title>
        <authorList>
            <person name="Goeker M."/>
        </authorList>
    </citation>
    <scope>NUCLEOTIDE SEQUENCE [LARGE SCALE GENOMIC DNA]</scope>
    <source>
        <strain evidence="6 7">DSM 45361</strain>
    </source>
</reference>
<dbReference type="Pfam" id="PF21943">
    <property type="entry name" value="TetR_C_46"/>
    <property type="match status" value="1"/>
</dbReference>
<comment type="caution">
    <text evidence="6">The sequence shown here is derived from an EMBL/GenBank/DDBJ whole genome shotgun (WGS) entry which is preliminary data.</text>
</comment>
<dbReference type="Proteomes" id="UP000295444">
    <property type="component" value="Unassembled WGS sequence"/>
</dbReference>
<dbReference type="InterPro" id="IPR050109">
    <property type="entry name" value="HTH-type_TetR-like_transc_reg"/>
</dbReference>
<dbReference type="InterPro" id="IPR036271">
    <property type="entry name" value="Tet_transcr_reg_TetR-rel_C_sf"/>
</dbReference>
<dbReference type="InterPro" id="IPR054129">
    <property type="entry name" value="DesT_TetR_C"/>
</dbReference>
<evidence type="ECO:0000259" key="5">
    <source>
        <dbReference type="PROSITE" id="PS50977"/>
    </source>
</evidence>
<proteinExistence type="predicted"/>
<dbReference type="InterPro" id="IPR001647">
    <property type="entry name" value="HTH_TetR"/>
</dbReference>
<dbReference type="AlphaFoldDB" id="A0A4R6SDZ9"/>
<feature type="DNA-binding region" description="H-T-H motif" evidence="4">
    <location>
        <begin position="18"/>
        <end position="37"/>
    </location>
</feature>
<accession>A0A4R6SDZ9</accession>
<keyword evidence="3" id="KW-0804">Transcription</keyword>
<protein>
    <submittedName>
        <fullName evidence="6">TetR family transcriptional regulator</fullName>
    </submittedName>
</protein>
<dbReference type="PROSITE" id="PS50977">
    <property type="entry name" value="HTH_TETR_2"/>
    <property type="match status" value="1"/>
</dbReference>
<dbReference type="EMBL" id="SNXZ01000003">
    <property type="protein sequence ID" value="TDP97924.1"/>
    <property type="molecule type" value="Genomic_DNA"/>
</dbReference>
<dbReference type="Pfam" id="PF00440">
    <property type="entry name" value="TetR_N"/>
    <property type="match status" value="1"/>
</dbReference>
<dbReference type="GO" id="GO:0045892">
    <property type="term" value="P:negative regulation of DNA-templated transcription"/>
    <property type="evidence" value="ECO:0007669"/>
    <property type="project" value="UniProtKB-ARBA"/>
</dbReference>
<organism evidence="6 7">
    <name type="scientific">Labedaea rhizosphaerae</name>
    <dbReference type="NCBI Taxonomy" id="598644"/>
    <lineage>
        <taxon>Bacteria</taxon>
        <taxon>Bacillati</taxon>
        <taxon>Actinomycetota</taxon>
        <taxon>Actinomycetes</taxon>
        <taxon>Pseudonocardiales</taxon>
        <taxon>Pseudonocardiaceae</taxon>
        <taxon>Labedaea</taxon>
    </lineage>
</organism>
<keyword evidence="2 4" id="KW-0238">DNA-binding</keyword>
<evidence type="ECO:0000256" key="1">
    <source>
        <dbReference type="ARBA" id="ARBA00023015"/>
    </source>
</evidence>
<sequence>MLAVAEEIFAARGYLNTSVDDIAERVGVSKPMIYEYFGSKEGLLLATLRQARGELFEASSRAVVGAATAEEALRRAMTAFFRFVDEHRRSWELLRNETALAGTGAMAEVEAIRNEQSQLNATLISAFTPEVPQRQLEVLAETLVGACERVALWHVQREDSTPEATAEYLMNVIWAGMAGLADSYGVRDPK</sequence>
<keyword evidence="7" id="KW-1185">Reference proteome</keyword>
<evidence type="ECO:0000256" key="3">
    <source>
        <dbReference type="ARBA" id="ARBA00023163"/>
    </source>
</evidence>
<name>A0A4R6SDZ9_LABRH</name>
<dbReference type="PRINTS" id="PR00455">
    <property type="entry name" value="HTHTETR"/>
</dbReference>
<dbReference type="PANTHER" id="PTHR30055">
    <property type="entry name" value="HTH-TYPE TRANSCRIPTIONAL REGULATOR RUTR"/>
    <property type="match status" value="1"/>
</dbReference>
<dbReference type="SUPFAM" id="SSF48498">
    <property type="entry name" value="Tetracyclin repressor-like, C-terminal domain"/>
    <property type="match status" value="1"/>
</dbReference>
<dbReference type="PANTHER" id="PTHR30055:SF158">
    <property type="entry name" value="POSSIBLE TRANSCRIPTIONAL REGULATORY PROTEIN (PROBABLY TETR-FAMILY)"/>
    <property type="match status" value="1"/>
</dbReference>
<dbReference type="InterPro" id="IPR009057">
    <property type="entry name" value="Homeodomain-like_sf"/>
</dbReference>
<gene>
    <name evidence="6" type="ORF">EV186_103903</name>
</gene>
<evidence type="ECO:0000256" key="2">
    <source>
        <dbReference type="ARBA" id="ARBA00023125"/>
    </source>
</evidence>
<dbReference type="GO" id="GO:0003700">
    <property type="term" value="F:DNA-binding transcription factor activity"/>
    <property type="evidence" value="ECO:0007669"/>
    <property type="project" value="TreeGrafter"/>
</dbReference>
<dbReference type="SUPFAM" id="SSF46689">
    <property type="entry name" value="Homeodomain-like"/>
    <property type="match status" value="1"/>
</dbReference>